<accession>A0A7S2F3W4</accession>
<dbReference type="SUPFAM" id="SSF54001">
    <property type="entry name" value="Cysteine proteinases"/>
    <property type="match status" value="1"/>
</dbReference>
<dbReference type="Pfam" id="PF00112">
    <property type="entry name" value="Peptidase_C1"/>
    <property type="match status" value="1"/>
</dbReference>
<dbReference type="GO" id="GO:0008234">
    <property type="term" value="F:cysteine-type peptidase activity"/>
    <property type="evidence" value="ECO:0007669"/>
    <property type="project" value="InterPro"/>
</dbReference>
<keyword evidence="2" id="KW-0865">Zymogen</keyword>
<dbReference type="SMART" id="SM00848">
    <property type="entry name" value="Inhibitor_I29"/>
    <property type="match status" value="1"/>
</dbReference>
<comment type="similarity">
    <text evidence="1">Belongs to the peptidase C1 family.</text>
</comment>
<organism evidence="7">
    <name type="scientific">Octactis speculum</name>
    <dbReference type="NCBI Taxonomy" id="3111310"/>
    <lineage>
        <taxon>Eukaryota</taxon>
        <taxon>Sar</taxon>
        <taxon>Stramenopiles</taxon>
        <taxon>Ochrophyta</taxon>
        <taxon>Dictyochophyceae</taxon>
        <taxon>Dictyochales</taxon>
        <taxon>Dictyochaceae</taxon>
        <taxon>Octactis</taxon>
    </lineage>
</organism>
<dbReference type="AlphaFoldDB" id="A0A7S2F3W4"/>
<dbReference type="Pfam" id="PF08246">
    <property type="entry name" value="Inhibitor_I29"/>
    <property type="match status" value="1"/>
</dbReference>
<proteinExistence type="inferred from homology"/>
<protein>
    <recommendedName>
        <fullName evidence="8">Peptidase C1A papain C-terminal domain-containing protein</fullName>
    </recommendedName>
</protein>
<feature type="domain" description="Cathepsin propeptide inhibitor" evidence="6">
    <location>
        <begin position="205"/>
        <end position="261"/>
    </location>
</feature>
<evidence type="ECO:0000259" key="5">
    <source>
        <dbReference type="SMART" id="SM00645"/>
    </source>
</evidence>
<dbReference type="EMBL" id="HBGS01001988">
    <property type="protein sequence ID" value="CAD9370970.1"/>
    <property type="molecule type" value="Transcribed_RNA"/>
</dbReference>
<keyword evidence="4" id="KW-0472">Membrane</keyword>
<evidence type="ECO:0008006" key="8">
    <source>
        <dbReference type="Google" id="ProtNLM"/>
    </source>
</evidence>
<evidence type="ECO:0000256" key="4">
    <source>
        <dbReference type="SAM" id="Phobius"/>
    </source>
</evidence>
<keyword evidence="4" id="KW-1133">Transmembrane helix</keyword>
<evidence type="ECO:0000259" key="6">
    <source>
        <dbReference type="SMART" id="SM00848"/>
    </source>
</evidence>
<evidence type="ECO:0000256" key="2">
    <source>
        <dbReference type="ARBA" id="ARBA00023145"/>
    </source>
</evidence>
<evidence type="ECO:0000313" key="7">
    <source>
        <dbReference type="EMBL" id="CAD9370970.1"/>
    </source>
</evidence>
<dbReference type="PANTHER" id="PTHR12411">
    <property type="entry name" value="CYSTEINE PROTEASE FAMILY C1-RELATED"/>
    <property type="match status" value="1"/>
</dbReference>
<sequence>MELENLENAGAPNFQEASIQSGDTHELRRDVRTNDWTLPHIRKTISNSPASSVSDEDYHLQSYFAELIQSRNPYVHAEPEAASNAGSFMSHSKRLLESVVIGSKMLRWPRLPVTYEDADSETINCDVHDDFKEPKFSKSFTGYFFTVMLLLSVLVALGQALTLTEPVLLYTRPLPLWMNRSDVKLYATLKEVYAAMPESKIKDKFNLFQMQFNRKYDTEEEMKYRYSVFKFNLATIDELNHRNPIALFGITDAADQPLEERRRKKSLGNFSNYESMKAMLPSDAVAAASNGSEHVMGKMFAFASNVTTDASGTVLKWASSIDCAACNRYPAFRNYSDTNLPTEFNWRDLGAVSSNVEDQRLCGAGWAFSVAQDVAGARFLRTGSLTSVSAQQFLDCETTSNGCSGGTTVSAMQYASGNTKLASKESYPYQGYNNADMMVRNQTCDEVEEKDGYESDIKNTNGYRMVALGESFETMMQVYLTKNGPLSIAVNSNGMEHYVHGTVGCEGIAGDEFCNEVISNAEYDSTCDPLLLDHSALVVGYGVNEGIEYWEVKNSWGKGWGENGYYRIARGTNECGIANMVTHFVNEDEDTELTKNVGEDL</sequence>
<dbReference type="InterPro" id="IPR038765">
    <property type="entry name" value="Papain-like_cys_pep_sf"/>
</dbReference>
<evidence type="ECO:0000256" key="3">
    <source>
        <dbReference type="SAM" id="MobiDB-lite"/>
    </source>
</evidence>
<feature type="domain" description="Peptidase C1A papain C-terminal" evidence="5">
    <location>
        <begin position="340"/>
        <end position="585"/>
    </location>
</feature>
<dbReference type="Gene3D" id="1.10.287.2250">
    <property type="match status" value="1"/>
</dbReference>
<dbReference type="CDD" id="cd02248">
    <property type="entry name" value="Peptidase_C1A"/>
    <property type="match status" value="1"/>
</dbReference>
<dbReference type="SMART" id="SM00645">
    <property type="entry name" value="Pept_C1"/>
    <property type="match status" value="1"/>
</dbReference>
<evidence type="ECO:0000256" key="1">
    <source>
        <dbReference type="ARBA" id="ARBA00008455"/>
    </source>
</evidence>
<gene>
    <name evidence="7" type="ORF">DSPE1174_LOCUS1050</name>
</gene>
<name>A0A7S2F3W4_9STRA</name>
<dbReference type="InterPro" id="IPR000668">
    <property type="entry name" value="Peptidase_C1A_C"/>
</dbReference>
<dbReference type="GO" id="GO:0006508">
    <property type="term" value="P:proteolysis"/>
    <property type="evidence" value="ECO:0007669"/>
    <property type="project" value="InterPro"/>
</dbReference>
<dbReference type="InterPro" id="IPR013201">
    <property type="entry name" value="Prot_inhib_I29"/>
</dbReference>
<keyword evidence="4" id="KW-0812">Transmembrane</keyword>
<dbReference type="Gene3D" id="3.90.70.10">
    <property type="entry name" value="Cysteine proteinases"/>
    <property type="match status" value="1"/>
</dbReference>
<dbReference type="InterPro" id="IPR039417">
    <property type="entry name" value="Peptidase_C1A_papain-like"/>
</dbReference>
<feature type="transmembrane region" description="Helical" evidence="4">
    <location>
        <begin position="140"/>
        <end position="161"/>
    </location>
</feature>
<feature type="region of interest" description="Disordered" evidence="3">
    <location>
        <begin position="1"/>
        <end position="26"/>
    </location>
</feature>
<dbReference type="InterPro" id="IPR013128">
    <property type="entry name" value="Peptidase_C1A"/>
</dbReference>
<reference evidence="7" key="1">
    <citation type="submission" date="2021-01" db="EMBL/GenBank/DDBJ databases">
        <authorList>
            <person name="Corre E."/>
            <person name="Pelletier E."/>
            <person name="Niang G."/>
            <person name="Scheremetjew M."/>
            <person name="Finn R."/>
            <person name="Kale V."/>
            <person name="Holt S."/>
            <person name="Cochrane G."/>
            <person name="Meng A."/>
            <person name="Brown T."/>
            <person name="Cohen L."/>
        </authorList>
    </citation>
    <scope>NUCLEOTIDE SEQUENCE</scope>
    <source>
        <strain evidence="7">CCMP1381</strain>
    </source>
</reference>